<evidence type="ECO:0000256" key="2">
    <source>
        <dbReference type="SAM" id="Phobius"/>
    </source>
</evidence>
<keyword evidence="4" id="KW-1185">Reference proteome</keyword>
<evidence type="ECO:0000313" key="4">
    <source>
        <dbReference type="Proteomes" id="UP001518872"/>
    </source>
</evidence>
<sequence length="399" mass="43564">MFRRTPEDPAILAARAAARRESAQADVERARLMALLDREQREANAEHARRQAVADEQERRRRDAVRRVERAETRERRRRARAEFGAKLRPVLPLLLINGGAAYAQAAYAYDQIAPAAWNGPSRVAFAVAFSAALESIAVYVQWHAHDALMLKAHATAASLRRAAWLIAAVVAAINYAHFANGAAPTAAAVAFALLSLLSPWLWGLHTRRAQHVQLLAEDASLIDDAGVEFSPKRRRMFPIRSLMAARWSIEHNERDPRKAWEGYNAERAARAAARRQADKDHPAKKVTTPSPANPTPEEPAEVPVDPGDHAEPVTPASATPVREPVRPARPVARSLTVAERVIAAHTTEPNATHERIAHLAQVSVSTVKRHRPRPVTGSPSAPHAAPTPVNGTPVPAAA</sequence>
<evidence type="ECO:0000313" key="3">
    <source>
        <dbReference type="EMBL" id="MBM7079127.1"/>
    </source>
</evidence>
<keyword evidence="2" id="KW-0472">Membrane</keyword>
<reference evidence="3 4" key="1">
    <citation type="submission" date="2021-02" db="EMBL/GenBank/DDBJ databases">
        <authorList>
            <person name="Ra J.-S."/>
        </authorList>
    </citation>
    <scope>NUCLEOTIDE SEQUENCE [LARGE SCALE GENOMIC DNA]</scope>
    <source>
        <strain evidence="3 4">MMS20-R1-14</strain>
    </source>
</reference>
<feature type="transmembrane region" description="Helical" evidence="2">
    <location>
        <begin position="84"/>
        <end position="104"/>
    </location>
</feature>
<feature type="transmembrane region" description="Helical" evidence="2">
    <location>
        <begin position="124"/>
        <end position="143"/>
    </location>
</feature>
<feature type="transmembrane region" description="Helical" evidence="2">
    <location>
        <begin position="186"/>
        <end position="205"/>
    </location>
</feature>
<protein>
    <recommendedName>
        <fullName evidence="5">DUF2637 domain-containing protein</fullName>
    </recommendedName>
</protein>
<comment type="caution">
    <text evidence="3">The sequence shown here is derived from an EMBL/GenBank/DDBJ whole genome shotgun (WGS) entry which is preliminary data.</text>
</comment>
<feature type="region of interest" description="Disordered" evidence="1">
    <location>
        <begin position="364"/>
        <end position="399"/>
    </location>
</feature>
<evidence type="ECO:0008006" key="5">
    <source>
        <dbReference type="Google" id="ProtNLM"/>
    </source>
</evidence>
<evidence type="ECO:0000256" key="1">
    <source>
        <dbReference type="SAM" id="MobiDB-lite"/>
    </source>
</evidence>
<accession>A0ABS2IXS3</accession>
<dbReference type="EMBL" id="JAFEUC010000012">
    <property type="protein sequence ID" value="MBM7079127.1"/>
    <property type="molecule type" value="Genomic_DNA"/>
</dbReference>
<keyword evidence="2" id="KW-1133">Transmembrane helix</keyword>
<name>A0ABS2IXS3_9ACTN</name>
<keyword evidence="2" id="KW-0812">Transmembrane</keyword>
<feature type="region of interest" description="Disordered" evidence="1">
    <location>
        <begin position="261"/>
        <end position="327"/>
    </location>
</feature>
<dbReference type="RefSeq" id="WP_204926997.1">
    <property type="nucleotide sequence ID" value="NZ_JAFEUC010000012.1"/>
</dbReference>
<organism evidence="3 4">
    <name type="scientific">Micromonospora humida</name>
    <dbReference type="NCBI Taxonomy" id="2809018"/>
    <lineage>
        <taxon>Bacteria</taxon>
        <taxon>Bacillati</taxon>
        <taxon>Actinomycetota</taxon>
        <taxon>Actinomycetes</taxon>
        <taxon>Micromonosporales</taxon>
        <taxon>Micromonosporaceae</taxon>
        <taxon>Micromonospora</taxon>
    </lineage>
</organism>
<feature type="region of interest" description="Disordered" evidence="1">
    <location>
        <begin position="42"/>
        <end position="72"/>
    </location>
</feature>
<dbReference type="Proteomes" id="UP001518872">
    <property type="component" value="Unassembled WGS sequence"/>
</dbReference>
<feature type="transmembrane region" description="Helical" evidence="2">
    <location>
        <begin position="163"/>
        <end position="180"/>
    </location>
</feature>
<proteinExistence type="predicted"/>
<gene>
    <name evidence="3" type="ORF">JQX11_22650</name>
</gene>